<evidence type="ECO:0000313" key="3">
    <source>
        <dbReference type="Proteomes" id="UP001357437"/>
    </source>
</evidence>
<proteinExistence type="predicted"/>
<organism evidence="2 3">
    <name type="scientific">Leclercia adecarboxylata</name>
    <dbReference type="NCBI Taxonomy" id="83655"/>
    <lineage>
        <taxon>Bacteria</taxon>
        <taxon>Pseudomonadati</taxon>
        <taxon>Pseudomonadota</taxon>
        <taxon>Gammaproteobacteria</taxon>
        <taxon>Enterobacterales</taxon>
        <taxon>Enterobacteriaceae</taxon>
        <taxon>Leclercia</taxon>
    </lineage>
</organism>
<gene>
    <name evidence="2" type="ORF">VOF76_24560</name>
</gene>
<dbReference type="RefSeq" id="WP_326287466.1">
    <property type="nucleotide sequence ID" value="NZ_JAYMCU010000128.1"/>
</dbReference>
<dbReference type="EMBL" id="JAYMCU010000128">
    <property type="protein sequence ID" value="MEC3939299.1"/>
    <property type="molecule type" value="Genomic_DNA"/>
</dbReference>
<dbReference type="Proteomes" id="UP001357437">
    <property type="component" value="Unassembled WGS sequence"/>
</dbReference>
<feature type="region of interest" description="Disordered" evidence="1">
    <location>
        <begin position="1"/>
        <end position="23"/>
    </location>
</feature>
<feature type="non-terminal residue" evidence="2">
    <location>
        <position position="1"/>
    </location>
</feature>
<comment type="caution">
    <text evidence="2">The sequence shown here is derived from an EMBL/GenBank/DDBJ whole genome shotgun (WGS) entry which is preliminary data.</text>
</comment>
<evidence type="ECO:0000313" key="2">
    <source>
        <dbReference type="EMBL" id="MEC3939299.1"/>
    </source>
</evidence>
<protein>
    <submittedName>
        <fullName evidence="2">Replication initiation protein</fullName>
    </submittedName>
</protein>
<sequence length="38" mass="4260">CALSGNYRLESNPERHDKAPLAAAKGKRVYKRLLMQSS</sequence>
<accession>A0ABU6ICJ9</accession>
<keyword evidence="3" id="KW-1185">Reference proteome</keyword>
<name>A0ABU6ICJ9_9ENTR</name>
<evidence type="ECO:0000256" key="1">
    <source>
        <dbReference type="SAM" id="MobiDB-lite"/>
    </source>
</evidence>
<reference evidence="2 3" key="1">
    <citation type="submission" date="2024-01" db="EMBL/GenBank/DDBJ databases">
        <title>Comparative Genomics of Leclercia adecarboxylata Strains Isolated from Several Sources.</title>
        <authorList>
            <person name="Yescas-Zazueta V."/>
            <person name="Balbuena-Alonso M.G."/>
            <person name="Valencia D."/>
            <person name="Mendez-Pfeiffer P.A."/>
            <person name="Ballesteros-Monrreal M.G."/>
            <person name="Rocha-Gracia R.D.C."/>
            <person name="Barrios-Villa E."/>
        </authorList>
    </citation>
    <scope>NUCLEOTIDE SEQUENCE [LARGE SCALE GENOMIC DNA]</scope>
    <source>
        <strain evidence="2 3">33MEM</strain>
    </source>
</reference>